<comment type="caution">
    <text evidence="2">The sequence shown here is derived from an EMBL/GenBank/DDBJ whole genome shotgun (WGS) entry which is preliminary data.</text>
</comment>
<gene>
    <name evidence="2" type="ORF">G2W53_029925</name>
</gene>
<keyword evidence="3" id="KW-1185">Reference proteome</keyword>
<organism evidence="2 3">
    <name type="scientific">Senna tora</name>
    <dbReference type="NCBI Taxonomy" id="362788"/>
    <lineage>
        <taxon>Eukaryota</taxon>
        <taxon>Viridiplantae</taxon>
        <taxon>Streptophyta</taxon>
        <taxon>Embryophyta</taxon>
        <taxon>Tracheophyta</taxon>
        <taxon>Spermatophyta</taxon>
        <taxon>Magnoliopsida</taxon>
        <taxon>eudicotyledons</taxon>
        <taxon>Gunneridae</taxon>
        <taxon>Pentapetalae</taxon>
        <taxon>rosids</taxon>
        <taxon>fabids</taxon>
        <taxon>Fabales</taxon>
        <taxon>Fabaceae</taxon>
        <taxon>Caesalpinioideae</taxon>
        <taxon>Cassia clade</taxon>
        <taxon>Senna</taxon>
    </lineage>
</organism>
<dbReference type="AlphaFoldDB" id="A0A834T8D3"/>
<dbReference type="EMBL" id="JAAIUW010000009">
    <property type="protein sequence ID" value="KAF7815956.1"/>
    <property type="molecule type" value="Genomic_DNA"/>
</dbReference>
<feature type="region of interest" description="Disordered" evidence="1">
    <location>
        <begin position="66"/>
        <end position="87"/>
    </location>
</feature>
<protein>
    <submittedName>
        <fullName evidence="2">Uncharacterized protein</fullName>
    </submittedName>
</protein>
<sequence>MSKALDDIESDFLAIHKRLFDSPMVVELEVDPNLNHVISVKQDNSHYSWDTMFGIASIHITHTTTTQVETGDHRNPMRREWHLTRDD</sequence>
<evidence type="ECO:0000313" key="3">
    <source>
        <dbReference type="Proteomes" id="UP000634136"/>
    </source>
</evidence>
<accession>A0A834T8D3</accession>
<reference evidence="2" key="1">
    <citation type="submission" date="2020-09" db="EMBL/GenBank/DDBJ databases">
        <title>Genome-Enabled Discovery of Anthraquinone Biosynthesis in Senna tora.</title>
        <authorList>
            <person name="Kang S.-H."/>
            <person name="Pandey R.P."/>
            <person name="Lee C.-M."/>
            <person name="Sim J.-S."/>
            <person name="Jeong J.-T."/>
            <person name="Choi B.-S."/>
            <person name="Jung M."/>
            <person name="Ginzburg D."/>
            <person name="Zhao K."/>
            <person name="Won S.Y."/>
            <person name="Oh T.-J."/>
            <person name="Yu Y."/>
            <person name="Kim N.-H."/>
            <person name="Lee O.R."/>
            <person name="Lee T.-H."/>
            <person name="Bashyal P."/>
            <person name="Kim T.-S."/>
            <person name="Lee W.-H."/>
            <person name="Kawkins C."/>
            <person name="Kim C.-K."/>
            <person name="Kim J.S."/>
            <person name="Ahn B.O."/>
            <person name="Rhee S.Y."/>
            <person name="Sohng J.K."/>
        </authorList>
    </citation>
    <scope>NUCLEOTIDE SEQUENCE</scope>
    <source>
        <tissue evidence="2">Leaf</tissue>
    </source>
</reference>
<proteinExistence type="predicted"/>
<dbReference type="Proteomes" id="UP000634136">
    <property type="component" value="Unassembled WGS sequence"/>
</dbReference>
<evidence type="ECO:0000313" key="2">
    <source>
        <dbReference type="EMBL" id="KAF7815956.1"/>
    </source>
</evidence>
<name>A0A834T8D3_9FABA</name>
<feature type="compositionally biased region" description="Basic and acidic residues" evidence="1">
    <location>
        <begin position="70"/>
        <end position="87"/>
    </location>
</feature>
<evidence type="ECO:0000256" key="1">
    <source>
        <dbReference type="SAM" id="MobiDB-lite"/>
    </source>
</evidence>